<dbReference type="RefSeq" id="WP_216031578.1">
    <property type="nucleotide sequence ID" value="NZ_JAHKNG010000002.1"/>
</dbReference>
<reference evidence="2" key="1">
    <citation type="submission" date="2021-06" db="EMBL/GenBank/DDBJ databases">
        <title>Paracoccus bacterium XHP0099 sp. nov., isolated from the surface waters of the Yellow Sea.</title>
        <authorList>
            <person name="Xue H."/>
            <person name="Zhang D."/>
        </authorList>
    </citation>
    <scope>NUCLEOTIDE SEQUENCE</scope>
    <source>
        <strain evidence="2">XHP0099</strain>
    </source>
</reference>
<organism evidence="2 3">
    <name type="scientific">Paracoccus marinaquae</name>
    <dbReference type="NCBI Taxonomy" id="2841926"/>
    <lineage>
        <taxon>Bacteria</taxon>
        <taxon>Pseudomonadati</taxon>
        <taxon>Pseudomonadota</taxon>
        <taxon>Alphaproteobacteria</taxon>
        <taxon>Rhodobacterales</taxon>
        <taxon>Paracoccaceae</taxon>
        <taxon>Paracoccus</taxon>
    </lineage>
</organism>
<evidence type="ECO:0000313" key="3">
    <source>
        <dbReference type="Proteomes" id="UP001166191"/>
    </source>
</evidence>
<dbReference type="InterPro" id="IPR014153">
    <property type="entry name" value="Ds_break_AddB"/>
</dbReference>
<dbReference type="EMBL" id="JAHKNG010000002">
    <property type="protein sequence ID" value="MBU3028882.1"/>
    <property type="molecule type" value="Genomic_DNA"/>
</dbReference>
<dbReference type="InterPro" id="IPR038726">
    <property type="entry name" value="PDDEXK_AddAB-type"/>
</dbReference>
<dbReference type="NCBIfam" id="TIGR02786">
    <property type="entry name" value="addB_alphas"/>
    <property type="match status" value="1"/>
</dbReference>
<evidence type="ECO:0000259" key="1">
    <source>
        <dbReference type="Pfam" id="PF12705"/>
    </source>
</evidence>
<accession>A0ABS6AG11</accession>
<proteinExistence type="predicted"/>
<evidence type="ECO:0000313" key="2">
    <source>
        <dbReference type="EMBL" id="MBU3028882.1"/>
    </source>
</evidence>
<gene>
    <name evidence="2" type="primary">addB</name>
    <name evidence="2" type="ORF">KNW02_01965</name>
</gene>
<dbReference type="Proteomes" id="UP001166191">
    <property type="component" value="Unassembled WGS sequence"/>
</dbReference>
<feature type="domain" description="PD-(D/E)XK endonuclease-like" evidence="1">
    <location>
        <begin position="711"/>
        <end position="937"/>
    </location>
</feature>
<dbReference type="Pfam" id="PF12705">
    <property type="entry name" value="PDDEXK_1"/>
    <property type="match status" value="1"/>
</dbReference>
<sequence length="981" mass="105783">MAEWQNGFFALPCGVDFAGEFVAGFLERMAGQPPEAIARVTIYANSGRTRSALQEAFDRHGPLLLPQLRVVTDLGAGPAAAQGPLAAPLARRLQLARLIDGLLAARPDLAAGHSVPALARSLADLMTEMQTEGRGAGALEAIDTGDHAGHWQNALAFLQIAARFHLTGAPVDRAARQRIAAEAARNDWSEGRDLPEAPVIVAGSTGSHGATRLFMRAVAALPNGAVVLPGFDRDQPQPVWDGLEAAEDHPQSRYAPLIGAMGHPRPWTDRPAAAPGRNALVSLALRPAPVTDQWIAEGPHLPDLAAATEGLTLIEADQPGQEAEAIALVMRDAAERQQPVTLIAADGNLIRRVVAALDRWHLRADDSAGRPVSLTAQGLLLRQIAGLFGEPLTIDRLLILLKHPLTASGSATVETREARLQARELELHLRARGPVFPDGAALRDWGARGDGARKLWADWLAGILDRFAHFATDRSPRPLPDRLADLRAMAEALAGGPGGDAEASELWRRKPGQMARAVLDHLAGHAAEGPDMGPGDFASLLMDELQAQTAHDDMAFHPLLKIRGPREARIVADGLVILSGLNEGGWPRALTPDPWLSRQMRRQAGLTSPERLIGLAAHDFQQGMGAARVVLTRARRDAEAETIPSRWLNRLTNLLSGLSVTGGPQALAAMRARGAGWLDMAQALARPEVPVDPAPRPSPIPPAPPFRELPVTDVSLLIRDPYAVYAKRVLGLRPLNPLRPEPNAALRGQTLHAIVERLLKSNPSADTPPERLRAEFLRITAEVLANEVPWPAARVFWQARIEGIADQIVVDELARLAEGRPQVIERRGAIGVPGMEFRLTARPDRIDLLHDGQVMIYDYKSGKPPSDVQIQSFDKQLILEAAMARWGGFDALGPVDVAGIRYIQLGGEGRTHERAYSPQMETENWAGFIRLIAAYLTGGTGFTARRAPEKALHAGDYDHLARFGEWSLADPARPGKVGDHG</sequence>
<protein>
    <submittedName>
        <fullName evidence="2">Double-strand break repair protein AddB</fullName>
    </submittedName>
</protein>
<name>A0ABS6AG11_9RHOB</name>
<comment type="caution">
    <text evidence="2">The sequence shown here is derived from an EMBL/GenBank/DDBJ whole genome shotgun (WGS) entry which is preliminary data.</text>
</comment>
<keyword evidence="3" id="KW-1185">Reference proteome</keyword>